<organism evidence="2 3">
    <name type="scientific">Glutamicibacter protophormiae</name>
    <name type="common">Brevibacterium protophormiae</name>
    <dbReference type="NCBI Taxonomy" id="37930"/>
    <lineage>
        <taxon>Bacteria</taxon>
        <taxon>Bacillati</taxon>
        <taxon>Actinomycetota</taxon>
        <taxon>Actinomycetes</taxon>
        <taxon>Micrococcales</taxon>
        <taxon>Micrococcaceae</taxon>
        <taxon>Glutamicibacter</taxon>
    </lineage>
</organism>
<proteinExistence type="predicted"/>
<dbReference type="RefSeq" id="WP_188950208.1">
    <property type="nucleotide sequence ID" value="NZ_BMPH01000022.1"/>
</dbReference>
<dbReference type="EMBL" id="JAGIOJ010000001">
    <property type="protein sequence ID" value="MBP2397170.1"/>
    <property type="molecule type" value="Genomic_DNA"/>
</dbReference>
<feature type="transmembrane region" description="Helical" evidence="1">
    <location>
        <begin position="165"/>
        <end position="191"/>
    </location>
</feature>
<feature type="transmembrane region" description="Helical" evidence="1">
    <location>
        <begin position="70"/>
        <end position="91"/>
    </location>
</feature>
<feature type="transmembrane region" description="Helical" evidence="1">
    <location>
        <begin position="42"/>
        <end position="63"/>
    </location>
</feature>
<gene>
    <name evidence="2" type="ORF">JOF39_000251</name>
</gene>
<feature type="transmembrane region" description="Helical" evidence="1">
    <location>
        <begin position="12"/>
        <end position="36"/>
    </location>
</feature>
<feature type="transmembrane region" description="Helical" evidence="1">
    <location>
        <begin position="140"/>
        <end position="159"/>
    </location>
</feature>
<dbReference type="Proteomes" id="UP001195422">
    <property type="component" value="Unassembled WGS sequence"/>
</dbReference>
<protein>
    <submittedName>
        <fullName evidence="2">Uncharacterized protein</fullName>
    </submittedName>
</protein>
<comment type="caution">
    <text evidence="2">The sequence shown here is derived from an EMBL/GenBank/DDBJ whole genome shotgun (WGS) entry which is preliminary data.</text>
</comment>
<evidence type="ECO:0000256" key="1">
    <source>
        <dbReference type="SAM" id="Phobius"/>
    </source>
</evidence>
<keyword evidence="1" id="KW-1133">Transmembrane helix</keyword>
<evidence type="ECO:0000313" key="2">
    <source>
        <dbReference type="EMBL" id="MBP2397170.1"/>
    </source>
</evidence>
<sequence>MREEKPLVNLSARLIVVWLVALSGIIGSTILATAHYVFDTSVLSVIALWTIRVLVLASFWLLSLPRDTKIFGIGLVLLSLVLDVLLKLPVLGSVQYADWFLVSALDLTGAYAGYFIAWGLLLPVLSMTGWFILRQRRLAGWLVGLASTVGMGFAVQAVARSTEGTFTLFVVVTVARYIVPAALAALADFAVARFSARKSASA</sequence>
<evidence type="ECO:0000313" key="3">
    <source>
        <dbReference type="Proteomes" id="UP001195422"/>
    </source>
</evidence>
<keyword evidence="1" id="KW-0472">Membrane</keyword>
<keyword evidence="3" id="KW-1185">Reference proteome</keyword>
<feature type="transmembrane region" description="Helical" evidence="1">
    <location>
        <begin position="111"/>
        <end position="133"/>
    </location>
</feature>
<accession>A0ABS4XLB7</accession>
<name>A0ABS4XLB7_GLUPR</name>
<keyword evidence="1" id="KW-0812">Transmembrane</keyword>
<reference evidence="2 3" key="1">
    <citation type="submission" date="2021-03" db="EMBL/GenBank/DDBJ databases">
        <title>Sequencing the genomes of 1000 actinobacteria strains.</title>
        <authorList>
            <person name="Klenk H.-P."/>
        </authorList>
    </citation>
    <scope>NUCLEOTIDE SEQUENCE [LARGE SCALE GENOMIC DNA]</scope>
    <source>
        <strain evidence="2 3">DSM 20168</strain>
    </source>
</reference>